<keyword evidence="5" id="KW-1185">Reference proteome</keyword>
<comment type="similarity">
    <text evidence="1">Belongs to the plant acyltransferase family.</text>
</comment>
<evidence type="ECO:0000313" key="4">
    <source>
        <dbReference type="EMBL" id="KAH7571328.1"/>
    </source>
</evidence>
<dbReference type="Proteomes" id="UP000827721">
    <property type="component" value="Unassembled WGS sequence"/>
</dbReference>
<keyword evidence="3" id="KW-0012">Acyltransferase</keyword>
<protein>
    <submittedName>
        <fullName evidence="4">Uncharacterized protein</fullName>
    </submittedName>
</protein>
<dbReference type="Gene3D" id="3.30.559.10">
    <property type="entry name" value="Chloramphenicol acetyltransferase-like domain"/>
    <property type="match status" value="2"/>
</dbReference>
<gene>
    <name evidence="4" type="ORF">JRO89_XS04G0023600</name>
</gene>
<evidence type="ECO:0000256" key="2">
    <source>
        <dbReference type="ARBA" id="ARBA00022679"/>
    </source>
</evidence>
<dbReference type="InterPro" id="IPR023213">
    <property type="entry name" value="CAT-like_dom_sf"/>
</dbReference>
<reference evidence="4 5" key="1">
    <citation type="submission" date="2021-02" db="EMBL/GenBank/DDBJ databases">
        <title>Plant Genome Project.</title>
        <authorList>
            <person name="Zhang R.-G."/>
        </authorList>
    </citation>
    <scope>NUCLEOTIDE SEQUENCE [LARGE SCALE GENOMIC DNA]</scope>
    <source>
        <tissue evidence="4">Leaves</tissue>
    </source>
</reference>
<dbReference type="EMBL" id="JAFEMO010000004">
    <property type="protein sequence ID" value="KAH7571328.1"/>
    <property type="molecule type" value="Genomic_DNA"/>
</dbReference>
<evidence type="ECO:0000256" key="1">
    <source>
        <dbReference type="ARBA" id="ARBA00009861"/>
    </source>
</evidence>
<dbReference type="PANTHER" id="PTHR31623">
    <property type="entry name" value="F21J9.9"/>
    <property type="match status" value="1"/>
</dbReference>
<evidence type="ECO:0000256" key="3">
    <source>
        <dbReference type="ARBA" id="ARBA00023315"/>
    </source>
</evidence>
<dbReference type="PANTHER" id="PTHR31623:SF28">
    <property type="entry name" value="BAHD ACYLTRANSFERASE"/>
    <property type="match status" value="1"/>
</dbReference>
<evidence type="ECO:0000313" key="5">
    <source>
        <dbReference type="Proteomes" id="UP000827721"/>
    </source>
</evidence>
<dbReference type="Pfam" id="PF02458">
    <property type="entry name" value="Transferase"/>
    <property type="match status" value="1"/>
</dbReference>
<accession>A0ABQ8I469</accession>
<organism evidence="4 5">
    <name type="scientific">Xanthoceras sorbifolium</name>
    <dbReference type="NCBI Taxonomy" id="99658"/>
    <lineage>
        <taxon>Eukaryota</taxon>
        <taxon>Viridiplantae</taxon>
        <taxon>Streptophyta</taxon>
        <taxon>Embryophyta</taxon>
        <taxon>Tracheophyta</taxon>
        <taxon>Spermatophyta</taxon>
        <taxon>Magnoliopsida</taxon>
        <taxon>eudicotyledons</taxon>
        <taxon>Gunneridae</taxon>
        <taxon>Pentapetalae</taxon>
        <taxon>rosids</taxon>
        <taxon>malvids</taxon>
        <taxon>Sapindales</taxon>
        <taxon>Sapindaceae</taxon>
        <taxon>Xanthoceroideae</taxon>
        <taxon>Xanthoceras</taxon>
    </lineage>
</organism>
<proteinExistence type="inferred from homology"/>
<keyword evidence="2" id="KW-0808">Transferase</keyword>
<comment type="caution">
    <text evidence="4">The sequence shown here is derived from an EMBL/GenBank/DDBJ whole genome shotgun (WGS) entry which is preliminary data.</text>
</comment>
<sequence length="313" mass="34137">MAVQINYFDCGGVAIAVGFRHAVADGTTAANFIKSWATISRDANEVKKVIFDCTSIFAPRDLSSVGTSIAASSSTKTIIKRFVFHGSKIAALRDSIGKGRSTRFEAVSALIWSAIVAAKTATNESTTGEEFHAIIPVSLRKKMMNLPALEQCIGNIFAPAVATWTPLAEEDITIDYKILAGKIHESISKVNEKVCAGDDIIGSLLLNMRDRVFARDDAKSNEKRLVFITSVSGLPFYEADFGWGEPTWMTCVRHQSRAVINEAILFDTKDGKGIEACVRLPEADMAKFEQHPAILAYASFNNPLILELLKSNL</sequence>
<name>A0ABQ8I469_9ROSI</name>